<comment type="caution">
    <text evidence="1">The sequence shown here is derived from an EMBL/GenBank/DDBJ whole genome shotgun (WGS) entry which is preliminary data.</text>
</comment>
<dbReference type="Gene3D" id="3.90.1140.10">
    <property type="entry name" value="Cyclic phosphodiesterase"/>
    <property type="match status" value="1"/>
</dbReference>
<sequence>MQLVRRYQEVLQPFPGLDLIPGTWLHLTMQGIGFIDEIDSARVSELKRAIRQRLARARTPVVTFRRPVVRPEAVYLPASPTEPVAEVRSAVRAVIADVLGPDNVELAPEHAQGYRPHVSLAYSNTTQAAEPIARALAAVEVEPVTVALDHVGLLEFHRDNRMYEWTSVDQVPVGG</sequence>
<dbReference type="Proteomes" id="UP001612812">
    <property type="component" value="Unassembled WGS sequence"/>
</dbReference>
<evidence type="ECO:0000313" key="1">
    <source>
        <dbReference type="EMBL" id="MFI7260896.1"/>
    </source>
</evidence>
<dbReference type="GO" id="GO:0016874">
    <property type="term" value="F:ligase activity"/>
    <property type="evidence" value="ECO:0007669"/>
    <property type="project" value="UniProtKB-KW"/>
</dbReference>
<keyword evidence="1" id="KW-0436">Ligase</keyword>
<dbReference type="InterPro" id="IPR009097">
    <property type="entry name" value="Cyclic_Pdiesterase"/>
</dbReference>
<name>A0ABW7ZFJ1_9ACTN</name>
<organism evidence="1 2">
    <name type="scientific">Micromonospora maritima</name>
    <dbReference type="NCBI Taxonomy" id="986711"/>
    <lineage>
        <taxon>Bacteria</taxon>
        <taxon>Bacillati</taxon>
        <taxon>Actinomycetota</taxon>
        <taxon>Actinomycetes</taxon>
        <taxon>Micromonosporales</taxon>
        <taxon>Micromonosporaceae</taxon>
        <taxon>Micromonospora</taxon>
    </lineage>
</organism>
<dbReference type="SUPFAM" id="SSF55144">
    <property type="entry name" value="LigT-like"/>
    <property type="match status" value="1"/>
</dbReference>
<protein>
    <submittedName>
        <fullName evidence="1">2'-5' RNA ligase family protein</fullName>
    </submittedName>
</protein>
<reference evidence="1 2" key="1">
    <citation type="submission" date="2024-10" db="EMBL/GenBank/DDBJ databases">
        <title>The Natural Products Discovery Center: Release of the First 8490 Sequenced Strains for Exploring Actinobacteria Biosynthetic Diversity.</title>
        <authorList>
            <person name="Kalkreuter E."/>
            <person name="Kautsar S.A."/>
            <person name="Yang D."/>
            <person name="Bader C.D."/>
            <person name="Teijaro C.N."/>
            <person name="Fluegel L."/>
            <person name="Davis C.M."/>
            <person name="Simpson J.R."/>
            <person name="Lauterbach L."/>
            <person name="Steele A.D."/>
            <person name="Gui C."/>
            <person name="Meng S."/>
            <person name="Li G."/>
            <person name="Viehrig K."/>
            <person name="Ye F."/>
            <person name="Su P."/>
            <person name="Kiefer A.F."/>
            <person name="Nichols A."/>
            <person name="Cepeda A.J."/>
            <person name="Yan W."/>
            <person name="Fan B."/>
            <person name="Jiang Y."/>
            <person name="Adhikari A."/>
            <person name="Zheng C.-J."/>
            <person name="Schuster L."/>
            <person name="Cowan T.M."/>
            <person name="Smanski M.J."/>
            <person name="Chevrette M.G."/>
            <person name="De Carvalho L.P.S."/>
            <person name="Shen B."/>
        </authorList>
    </citation>
    <scope>NUCLEOTIDE SEQUENCE [LARGE SCALE GENOMIC DNA]</scope>
    <source>
        <strain evidence="1 2">NPDC049845</strain>
    </source>
</reference>
<accession>A0ABW7ZFJ1</accession>
<dbReference type="RefSeq" id="WP_396769919.1">
    <property type="nucleotide sequence ID" value="NZ_JBITLA010000007.1"/>
</dbReference>
<keyword evidence="2" id="KW-1185">Reference proteome</keyword>
<dbReference type="Pfam" id="PF13563">
    <property type="entry name" value="2_5_RNA_ligase2"/>
    <property type="match status" value="1"/>
</dbReference>
<evidence type="ECO:0000313" key="2">
    <source>
        <dbReference type="Proteomes" id="UP001612812"/>
    </source>
</evidence>
<dbReference type="EMBL" id="JBITLE010000001">
    <property type="protein sequence ID" value="MFI7260896.1"/>
    <property type="molecule type" value="Genomic_DNA"/>
</dbReference>
<gene>
    <name evidence="1" type="ORF">ACIBP4_01115</name>
</gene>
<proteinExistence type="predicted"/>